<keyword evidence="4" id="KW-1185">Reference proteome</keyword>
<dbReference type="PANTHER" id="PTHR39176">
    <property type="entry name" value="PERIPLASMIC PROTEIN-RELATED"/>
    <property type="match status" value="1"/>
</dbReference>
<accession>A0A1H0T299</accession>
<evidence type="ECO:0000256" key="1">
    <source>
        <dbReference type="SAM" id="MobiDB-lite"/>
    </source>
</evidence>
<feature type="domain" description="Lysozyme inhibitor LprI-like N-terminal" evidence="2">
    <location>
        <begin position="115"/>
        <end position="203"/>
    </location>
</feature>
<feature type="compositionally biased region" description="Low complexity" evidence="1">
    <location>
        <begin position="35"/>
        <end position="63"/>
    </location>
</feature>
<evidence type="ECO:0000259" key="2">
    <source>
        <dbReference type="Pfam" id="PF07007"/>
    </source>
</evidence>
<protein>
    <recommendedName>
        <fullName evidence="2">Lysozyme inhibitor LprI-like N-terminal domain-containing protein</fullName>
    </recommendedName>
</protein>
<evidence type="ECO:0000313" key="3">
    <source>
        <dbReference type="EMBL" id="SDP48207.1"/>
    </source>
</evidence>
<name>A0A1H0T299_9BACI</name>
<dbReference type="EMBL" id="FNJU01000003">
    <property type="protein sequence ID" value="SDP48207.1"/>
    <property type="molecule type" value="Genomic_DNA"/>
</dbReference>
<dbReference type="Gene3D" id="1.20.1270.180">
    <property type="match status" value="1"/>
</dbReference>
<proteinExistence type="predicted"/>
<feature type="region of interest" description="Disordered" evidence="1">
    <location>
        <begin position="31"/>
        <end position="95"/>
    </location>
</feature>
<dbReference type="RefSeq" id="WP_090852009.1">
    <property type="nucleotide sequence ID" value="NZ_FNJU01000003.1"/>
</dbReference>
<gene>
    <name evidence="3" type="ORF">SAMN05216565_103254</name>
</gene>
<dbReference type="OrthoDB" id="2438161at2"/>
<dbReference type="Proteomes" id="UP000199159">
    <property type="component" value="Unassembled WGS sequence"/>
</dbReference>
<dbReference type="AlphaFoldDB" id="A0A1H0T299"/>
<dbReference type="PANTHER" id="PTHR39176:SF1">
    <property type="entry name" value="PERIPLASMIC PROTEIN"/>
    <property type="match status" value="1"/>
</dbReference>
<sequence length="209" mass="23868">MSNKREMLMVLLTVVLVFFLTACGTSHEESTNILNTNSTQNTNDDSQNADSTENNSNTGNTDTDTVETSEKVDTSSNVSAKEEPPVSNEDEAGLKEEYVKKLNDTKKETEKLEATDSSTYALKKVENDRWEIWDRLLNDIYGVLKEQLSQEKMDQLKEEQRNWIKSRDKSALEASKKYEGGTQEHLEYVIVLANLTEARCYELVEDYMK</sequence>
<dbReference type="PROSITE" id="PS51257">
    <property type="entry name" value="PROKAR_LIPOPROTEIN"/>
    <property type="match status" value="1"/>
</dbReference>
<organism evidence="3 4">
    <name type="scientific">Litchfieldia salsa</name>
    <dbReference type="NCBI Taxonomy" id="930152"/>
    <lineage>
        <taxon>Bacteria</taxon>
        <taxon>Bacillati</taxon>
        <taxon>Bacillota</taxon>
        <taxon>Bacilli</taxon>
        <taxon>Bacillales</taxon>
        <taxon>Bacillaceae</taxon>
        <taxon>Litchfieldia</taxon>
    </lineage>
</organism>
<dbReference type="InterPro" id="IPR009739">
    <property type="entry name" value="LprI-like_N"/>
</dbReference>
<reference evidence="4" key="1">
    <citation type="submission" date="2016-10" db="EMBL/GenBank/DDBJ databases">
        <authorList>
            <person name="Varghese N."/>
            <person name="Submissions S."/>
        </authorList>
    </citation>
    <scope>NUCLEOTIDE SEQUENCE [LARGE SCALE GENOMIC DNA]</scope>
    <source>
        <strain evidence="4">IBRC-M10078</strain>
    </source>
</reference>
<dbReference type="STRING" id="930152.SAMN05216565_103254"/>
<dbReference type="Pfam" id="PF07007">
    <property type="entry name" value="LprI"/>
    <property type="match status" value="1"/>
</dbReference>
<evidence type="ECO:0000313" key="4">
    <source>
        <dbReference type="Proteomes" id="UP000199159"/>
    </source>
</evidence>